<feature type="signal peptide" evidence="1">
    <location>
        <begin position="1"/>
        <end position="17"/>
    </location>
</feature>
<keyword evidence="1" id="KW-0732">Signal</keyword>
<feature type="chain" id="PRO_5046659590" evidence="1">
    <location>
        <begin position="18"/>
        <end position="303"/>
    </location>
</feature>
<evidence type="ECO:0000313" key="3">
    <source>
        <dbReference type="Proteomes" id="UP001408356"/>
    </source>
</evidence>
<comment type="caution">
    <text evidence="2">The sequence shown here is derived from an EMBL/GenBank/DDBJ whole genome shotgun (WGS) entry which is preliminary data.</text>
</comment>
<sequence>MHSFVLLCAFGFSYGIAATPAPDHGLAVHYVLPIERSFTLVVTINCNDIINQILKGAQGYPQYASEVLAIGKTAGLPSFFTFSVCKTFNVEAVDCTYAGLSVATGISLAIANGFIDTNPSSSGATQATPTTKRMDWLYSQLGGHLHSRGAQYDSITIESMSERRDDHVADGDLSVTGHLVQIRGVHEPGYIGAADFQLGARDVREGSVQVSPIPADPLRKRNMGGFKISWKAAGRTGTPPAGARTALAQAAVDDWKSRAAANHDMVDYISMVDFQDFGRIQVRIIPESAGFGLDYEDVGTCSN</sequence>
<name>A0ABR2VGC8_9PEZI</name>
<evidence type="ECO:0000256" key="1">
    <source>
        <dbReference type="SAM" id="SignalP"/>
    </source>
</evidence>
<protein>
    <submittedName>
        <fullName evidence="2">Uncharacterized protein</fullName>
    </submittedName>
</protein>
<dbReference type="EMBL" id="JARVKF010000008">
    <property type="protein sequence ID" value="KAK9425975.1"/>
    <property type="molecule type" value="Genomic_DNA"/>
</dbReference>
<dbReference type="Proteomes" id="UP001408356">
    <property type="component" value="Unassembled WGS sequence"/>
</dbReference>
<gene>
    <name evidence="2" type="ORF">SUNI508_12682</name>
</gene>
<accession>A0ABR2VGC8</accession>
<proteinExistence type="predicted"/>
<evidence type="ECO:0000313" key="2">
    <source>
        <dbReference type="EMBL" id="KAK9425975.1"/>
    </source>
</evidence>
<keyword evidence="3" id="KW-1185">Reference proteome</keyword>
<organism evidence="2 3">
    <name type="scientific">Seiridium unicorne</name>
    <dbReference type="NCBI Taxonomy" id="138068"/>
    <lineage>
        <taxon>Eukaryota</taxon>
        <taxon>Fungi</taxon>
        <taxon>Dikarya</taxon>
        <taxon>Ascomycota</taxon>
        <taxon>Pezizomycotina</taxon>
        <taxon>Sordariomycetes</taxon>
        <taxon>Xylariomycetidae</taxon>
        <taxon>Amphisphaeriales</taxon>
        <taxon>Sporocadaceae</taxon>
        <taxon>Seiridium</taxon>
    </lineage>
</organism>
<reference evidence="2 3" key="1">
    <citation type="journal article" date="2024" name="J. Plant Pathol.">
        <title>Sequence and assembly of the genome of Seiridium unicorne, isolate CBS 538.82, causal agent of cypress canker disease.</title>
        <authorList>
            <person name="Scali E."/>
            <person name="Rocca G.D."/>
            <person name="Danti R."/>
            <person name="Garbelotto M."/>
            <person name="Barberini S."/>
            <person name="Baroncelli R."/>
            <person name="Emiliani G."/>
        </authorList>
    </citation>
    <scope>NUCLEOTIDE SEQUENCE [LARGE SCALE GENOMIC DNA]</scope>
    <source>
        <strain evidence="2 3">BM-138-508</strain>
    </source>
</reference>